<dbReference type="AlphaFoldDB" id="A0A097IHN1"/>
<evidence type="ECO:0000313" key="8">
    <source>
        <dbReference type="Proteomes" id="UP000029914"/>
    </source>
</evidence>
<feature type="transmembrane region" description="Helical" evidence="5">
    <location>
        <begin position="142"/>
        <end position="166"/>
    </location>
</feature>
<feature type="transmembrane region" description="Helical" evidence="5">
    <location>
        <begin position="373"/>
        <end position="393"/>
    </location>
</feature>
<dbReference type="PROSITE" id="PS00216">
    <property type="entry name" value="SUGAR_TRANSPORT_1"/>
    <property type="match status" value="1"/>
</dbReference>
<feature type="transmembrane region" description="Helical" evidence="5">
    <location>
        <begin position="55"/>
        <end position="73"/>
    </location>
</feature>
<sequence length="435" mass="45745">MDIRQLIDSTRMSGYQWFIILIAAFINALDGYDLVAMAFSSNAVVEEFGLSGAQLGWLLSSALIGVGVGAFVLAPLADRFGRKRLIVVSLVINIVGLALTALSGTYAELLIWRVITGIGIGGILACVTVLTSEFSNLRFRGLAMSIYASGYGLGATLCGILAANLIPEHGWHAVFTSGAILSIVALVVTIVLVPETPEALAARGEDEKVQALARRLGKTTADETVTVSARDTADKVRVAEVLTPQFLRTTLLLWLAFALVTFAFNYANQWTPRLLTAEGLTAQQGVLGGIMLSFGGTIGSLIFGVFTTRVRARTVLIGFALLSAVVLVVFISSTAIPGLMFATGIAVGMLLNGCVTGMYTITPASYPFRLRATGMGTALGISRIGAILGPVLVGYLVDAGWTPSALYNGAAVIMVLVAATVFFLRRGGVEADIRG</sequence>
<feature type="transmembrane region" description="Helical" evidence="5">
    <location>
        <begin position="172"/>
        <end position="193"/>
    </location>
</feature>
<proteinExistence type="predicted"/>
<dbReference type="OrthoDB" id="9109650at2"/>
<feature type="transmembrane region" description="Helical" evidence="5">
    <location>
        <begin position="405"/>
        <end position="424"/>
    </location>
</feature>
<feature type="transmembrane region" description="Helical" evidence="5">
    <location>
        <begin position="286"/>
        <end position="307"/>
    </location>
</feature>
<dbReference type="InterPro" id="IPR011701">
    <property type="entry name" value="MFS"/>
</dbReference>
<reference evidence="7 8" key="1">
    <citation type="submission" date="2013-09" db="EMBL/GenBank/DDBJ databases">
        <title>Complete genome sequence of Corynebacterium doosanense CAU 212(T) (=DSM 45436(T)), isolated from activated sludge.</title>
        <authorList>
            <person name="Schaffert L."/>
            <person name="Albersmeier A."/>
            <person name="Kalinowski J."/>
            <person name="Ruckert C."/>
        </authorList>
    </citation>
    <scope>NUCLEOTIDE SEQUENCE [LARGE SCALE GENOMIC DNA]</scope>
    <source>
        <strain evidence="7 8">CAU 212</strain>
    </source>
</reference>
<dbReference type="PANTHER" id="PTHR23508">
    <property type="entry name" value="CARBOXYLIC ACID TRANSPORTER PROTEIN HOMOLOG"/>
    <property type="match status" value="1"/>
</dbReference>
<gene>
    <name evidence="7" type="ORF">CDOO_10545</name>
</gene>
<dbReference type="Pfam" id="PF07690">
    <property type="entry name" value="MFS_1"/>
    <property type="match status" value="1"/>
</dbReference>
<dbReference type="InterPro" id="IPR020846">
    <property type="entry name" value="MFS_dom"/>
</dbReference>
<evidence type="ECO:0000256" key="5">
    <source>
        <dbReference type="SAM" id="Phobius"/>
    </source>
</evidence>
<dbReference type="GO" id="GO:0005886">
    <property type="term" value="C:plasma membrane"/>
    <property type="evidence" value="ECO:0007669"/>
    <property type="project" value="UniProtKB-SubCell"/>
</dbReference>
<evidence type="ECO:0000313" key="7">
    <source>
        <dbReference type="EMBL" id="AIT61657.1"/>
    </source>
</evidence>
<keyword evidence="2 5" id="KW-0812">Transmembrane</keyword>
<dbReference type="STRING" id="558173.CDOO_10545"/>
<name>A0A097IHN1_9CORY</name>
<evidence type="ECO:0000256" key="3">
    <source>
        <dbReference type="ARBA" id="ARBA00022989"/>
    </source>
</evidence>
<keyword evidence="3 5" id="KW-1133">Transmembrane helix</keyword>
<protein>
    <submittedName>
        <fullName evidence="7">MFS transporter</fullName>
    </submittedName>
</protein>
<keyword evidence="4 5" id="KW-0472">Membrane</keyword>
<keyword evidence="8" id="KW-1185">Reference proteome</keyword>
<feature type="transmembrane region" description="Helical" evidence="5">
    <location>
        <begin position="246"/>
        <end position="266"/>
    </location>
</feature>
<dbReference type="InterPro" id="IPR005829">
    <property type="entry name" value="Sugar_transporter_CS"/>
</dbReference>
<dbReference type="GO" id="GO:0046943">
    <property type="term" value="F:carboxylic acid transmembrane transporter activity"/>
    <property type="evidence" value="ECO:0007669"/>
    <property type="project" value="TreeGrafter"/>
</dbReference>
<accession>A0A097IHN1</accession>
<evidence type="ECO:0000256" key="4">
    <source>
        <dbReference type="ARBA" id="ARBA00023136"/>
    </source>
</evidence>
<feature type="transmembrane region" description="Helical" evidence="5">
    <location>
        <begin position="85"/>
        <end position="104"/>
    </location>
</feature>
<dbReference type="RefSeq" id="WP_018020647.1">
    <property type="nucleotide sequence ID" value="NZ_AQUX01000001.1"/>
</dbReference>
<organism evidence="7 8">
    <name type="scientific">Corynebacterium doosanense CAU 212 = DSM 45436</name>
    <dbReference type="NCBI Taxonomy" id="558173"/>
    <lineage>
        <taxon>Bacteria</taxon>
        <taxon>Bacillati</taxon>
        <taxon>Actinomycetota</taxon>
        <taxon>Actinomycetes</taxon>
        <taxon>Mycobacteriales</taxon>
        <taxon>Corynebacteriaceae</taxon>
        <taxon>Corynebacterium</taxon>
    </lineage>
</organism>
<dbReference type="eggNOG" id="COG2814">
    <property type="taxonomic scope" value="Bacteria"/>
</dbReference>
<evidence type="ECO:0000259" key="6">
    <source>
        <dbReference type="PROSITE" id="PS50850"/>
    </source>
</evidence>
<dbReference type="PROSITE" id="PS50850">
    <property type="entry name" value="MFS"/>
    <property type="match status" value="1"/>
</dbReference>
<feature type="transmembrane region" description="Helical" evidence="5">
    <location>
        <begin position="314"/>
        <end position="333"/>
    </location>
</feature>
<dbReference type="HOGENOM" id="CLU_001265_46_4_11"/>
<dbReference type="CDD" id="cd17365">
    <property type="entry name" value="MFS_PcaK_like"/>
    <property type="match status" value="1"/>
</dbReference>
<feature type="domain" description="Major facilitator superfamily (MFS) profile" evidence="6">
    <location>
        <begin position="19"/>
        <end position="428"/>
    </location>
</feature>
<evidence type="ECO:0000256" key="1">
    <source>
        <dbReference type="ARBA" id="ARBA00004651"/>
    </source>
</evidence>
<dbReference type="InterPro" id="IPR036259">
    <property type="entry name" value="MFS_trans_sf"/>
</dbReference>
<dbReference type="Proteomes" id="UP000029914">
    <property type="component" value="Chromosome"/>
</dbReference>
<dbReference type="Gene3D" id="1.20.1250.20">
    <property type="entry name" value="MFS general substrate transporter like domains"/>
    <property type="match status" value="1"/>
</dbReference>
<evidence type="ECO:0000256" key="2">
    <source>
        <dbReference type="ARBA" id="ARBA00022692"/>
    </source>
</evidence>
<dbReference type="KEGG" id="cdo:CDOO_10545"/>
<dbReference type="EMBL" id="CP006764">
    <property type="protein sequence ID" value="AIT61657.1"/>
    <property type="molecule type" value="Genomic_DNA"/>
</dbReference>
<feature type="transmembrane region" description="Helical" evidence="5">
    <location>
        <begin position="12"/>
        <end position="35"/>
    </location>
</feature>
<comment type="subcellular location">
    <subcellularLocation>
        <location evidence="1">Cell membrane</location>
        <topology evidence="1">Multi-pass membrane protein</topology>
    </subcellularLocation>
</comment>
<feature type="transmembrane region" description="Helical" evidence="5">
    <location>
        <begin position="339"/>
        <end position="361"/>
    </location>
</feature>
<feature type="transmembrane region" description="Helical" evidence="5">
    <location>
        <begin position="110"/>
        <end position="130"/>
    </location>
</feature>
<dbReference type="PROSITE" id="PS00217">
    <property type="entry name" value="SUGAR_TRANSPORT_2"/>
    <property type="match status" value="1"/>
</dbReference>
<dbReference type="PANTHER" id="PTHR23508:SF10">
    <property type="entry name" value="CARBOXYLIC ACID TRANSPORTER PROTEIN HOMOLOG"/>
    <property type="match status" value="1"/>
</dbReference>
<dbReference type="SUPFAM" id="SSF103473">
    <property type="entry name" value="MFS general substrate transporter"/>
    <property type="match status" value="1"/>
</dbReference>